<feature type="region of interest" description="Disordered" evidence="1">
    <location>
        <begin position="496"/>
        <end position="546"/>
    </location>
</feature>
<evidence type="ECO:0000313" key="3">
    <source>
        <dbReference type="Proteomes" id="UP000649617"/>
    </source>
</evidence>
<evidence type="ECO:0000256" key="1">
    <source>
        <dbReference type="SAM" id="MobiDB-lite"/>
    </source>
</evidence>
<feature type="compositionally biased region" description="Low complexity" evidence="1">
    <location>
        <begin position="528"/>
        <end position="546"/>
    </location>
</feature>
<accession>A0A812QHZ3</accession>
<evidence type="ECO:0000313" key="2">
    <source>
        <dbReference type="EMBL" id="CAE7389360.1"/>
    </source>
</evidence>
<feature type="compositionally biased region" description="Low complexity" evidence="1">
    <location>
        <begin position="496"/>
        <end position="505"/>
    </location>
</feature>
<feature type="compositionally biased region" description="Basic residues" evidence="1">
    <location>
        <begin position="506"/>
        <end position="515"/>
    </location>
</feature>
<dbReference type="EMBL" id="CAJNIZ010016744">
    <property type="protein sequence ID" value="CAE7389360.1"/>
    <property type="molecule type" value="Genomic_DNA"/>
</dbReference>
<reference evidence="2" key="1">
    <citation type="submission" date="2021-02" db="EMBL/GenBank/DDBJ databases">
        <authorList>
            <person name="Dougan E. K."/>
            <person name="Rhodes N."/>
            <person name="Thang M."/>
            <person name="Chan C."/>
        </authorList>
    </citation>
    <scope>NUCLEOTIDE SEQUENCE</scope>
</reference>
<dbReference type="Proteomes" id="UP000649617">
    <property type="component" value="Unassembled WGS sequence"/>
</dbReference>
<sequence length="546" mass="61129">MTHASSTIDLVRTNVSSHLRESANIVVVGRGNHKQMVVASLLTAPRYRIWCQSPELHGNMSWQTFRRVLRLHFPHIRNARRDTDVCKHCKHFSDELLPRAVKLVGKVRSVLQQFCSGYFSSYDSSSSTQRLQADKQVVAEIKSFMQYINVRNADSSNDPLRATMTRAQRLSLHTAEAAAAHKLKPHVEILEAYEWHQITASRQTGFITDLRSGELPANTLLVQMDFKENVKYPMSPKETSEDWHAQNKLSLTVFGANALAPKLGGGHVEVFVLVVSDVLDHDAQAGCMMTNTVLAQLKQHRQVDWSVVSHILLVCDCGPHFRSKENLAHFLYTLPRALQVSVEICYLGEQHGKSGAGSTRMMQEDVGGPQFVIVKFQPGDYRPSKRIYLHADGLKVTRTYSLISSLSHLTETGVSIRNKIFSDNPPGILLTWHLEENNADPPVKWRVGYYDQPRSWEESGPQPGEQNSITRKFMEQKSLRPHPSVRARPSFLDACSSKARSLQKAAAKKRRKLKALRGNQESEDDSSSSDSSSSSSSRSSSSASSA</sequence>
<name>A0A812QHZ3_SYMPI</name>
<dbReference type="OrthoDB" id="447406at2759"/>
<organism evidence="2 3">
    <name type="scientific">Symbiodinium pilosum</name>
    <name type="common">Dinoflagellate</name>
    <dbReference type="NCBI Taxonomy" id="2952"/>
    <lineage>
        <taxon>Eukaryota</taxon>
        <taxon>Sar</taxon>
        <taxon>Alveolata</taxon>
        <taxon>Dinophyceae</taxon>
        <taxon>Suessiales</taxon>
        <taxon>Symbiodiniaceae</taxon>
        <taxon>Symbiodinium</taxon>
    </lineage>
</organism>
<protein>
    <submittedName>
        <fullName evidence="2">Uncharacterized protein</fullName>
    </submittedName>
</protein>
<proteinExistence type="predicted"/>
<comment type="caution">
    <text evidence="2">The sequence shown here is derived from an EMBL/GenBank/DDBJ whole genome shotgun (WGS) entry which is preliminary data.</text>
</comment>
<dbReference type="AlphaFoldDB" id="A0A812QHZ3"/>
<gene>
    <name evidence="2" type="ORF">SPIL2461_LOCUS9540</name>
</gene>
<keyword evidence="3" id="KW-1185">Reference proteome</keyword>